<evidence type="ECO:0000256" key="1">
    <source>
        <dbReference type="ARBA" id="ARBA00023268"/>
    </source>
</evidence>
<dbReference type="AlphaFoldDB" id="A0A699GVW3"/>
<dbReference type="SUPFAM" id="SSF56672">
    <property type="entry name" value="DNA/RNA polymerases"/>
    <property type="match status" value="1"/>
</dbReference>
<dbReference type="Gene3D" id="1.10.340.70">
    <property type="match status" value="1"/>
</dbReference>
<dbReference type="Pfam" id="PF17919">
    <property type="entry name" value="RT_RNaseH_2"/>
    <property type="match status" value="1"/>
</dbReference>
<feature type="region of interest" description="Disordered" evidence="2">
    <location>
        <begin position="865"/>
        <end position="968"/>
    </location>
</feature>
<accession>A0A699GVW3</accession>
<evidence type="ECO:0000259" key="5">
    <source>
        <dbReference type="Pfam" id="PF17921"/>
    </source>
</evidence>
<dbReference type="InterPro" id="IPR012337">
    <property type="entry name" value="RNaseH-like_sf"/>
</dbReference>
<reference evidence="6" key="1">
    <citation type="journal article" date="2019" name="Sci. Rep.">
        <title>Draft genome of Tanacetum cinerariifolium, the natural source of mosquito coil.</title>
        <authorList>
            <person name="Yamashiro T."/>
            <person name="Shiraishi A."/>
            <person name="Satake H."/>
            <person name="Nakayama K."/>
        </authorList>
    </citation>
    <scope>NUCLEOTIDE SEQUENCE</scope>
</reference>
<dbReference type="EMBL" id="BKCJ010062299">
    <property type="protein sequence ID" value="GEW53038.1"/>
    <property type="molecule type" value="Genomic_DNA"/>
</dbReference>
<evidence type="ECO:0000313" key="6">
    <source>
        <dbReference type="EMBL" id="GEW53038.1"/>
    </source>
</evidence>
<dbReference type="Pfam" id="PF00078">
    <property type="entry name" value="RVT_1"/>
    <property type="match status" value="1"/>
</dbReference>
<keyword evidence="6" id="KW-0808">Transferase</keyword>
<dbReference type="Gene3D" id="3.10.10.10">
    <property type="entry name" value="HIV Type 1 Reverse Transcriptase, subunit A, domain 1"/>
    <property type="match status" value="2"/>
</dbReference>
<dbReference type="SUPFAM" id="SSF53098">
    <property type="entry name" value="Ribonuclease H-like"/>
    <property type="match status" value="1"/>
</dbReference>
<feature type="domain" description="Integrase zinc-binding" evidence="5">
    <location>
        <begin position="445"/>
        <end position="480"/>
    </location>
</feature>
<feature type="domain" description="Reverse transcriptase/retrotransposon-derived protein RNase H-like" evidence="4">
    <location>
        <begin position="316"/>
        <end position="403"/>
    </location>
</feature>
<dbReference type="InterPro" id="IPR043128">
    <property type="entry name" value="Rev_trsase/Diguanyl_cyclase"/>
</dbReference>
<keyword evidence="6" id="KW-0695">RNA-directed DNA polymerase</keyword>
<name>A0A699GVW3_TANCI</name>
<dbReference type="InterPro" id="IPR050951">
    <property type="entry name" value="Retrovirus_Pol_polyprotein"/>
</dbReference>
<dbReference type="PANTHER" id="PTHR37984:SF5">
    <property type="entry name" value="PROTEIN NYNRIN-LIKE"/>
    <property type="match status" value="1"/>
</dbReference>
<dbReference type="InterPro" id="IPR041588">
    <property type="entry name" value="Integrase_H2C2"/>
</dbReference>
<dbReference type="CDD" id="cd01647">
    <property type="entry name" value="RT_LTR"/>
    <property type="match status" value="1"/>
</dbReference>
<dbReference type="InterPro" id="IPR043502">
    <property type="entry name" value="DNA/RNA_pol_sf"/>
</dbReference>
<dbReference type="GO" id="GO:0003676">
    <property type="term" value="F:nucleic acid binding"/>
    <property type="evidence" value="ECO:0007669"/>
    <property type="project" value="InterPro"/>
</dbReference>
<evidence type="ECO:0000259" key="3">
    <source>
        <dbReference type="Pfam" id="PF00078"/>
    </source>
</evidence>
<dbReference type="Gene3D" id="3.30.70.270">
    <property type="match status" value="2"/>
</dbReference>
<dbReference type="InterPro" id="IPR036397">
    <property type="entry name" value="RNaseH_sf"/>
</dbReference>
<keyword evidence="1" id="KW-0511">Multifunctional enzyme</keyword>
<protein>
    <submittedName>
        <fullName evidence="6">Putative reverse transcriptase domain-containing protein</fullName>
    </submittedName>
</protein>
<evidence type="ECO:0000259" key="4">
    <source>
        <dbReference type="Pfam" id="PF17919"/>
    </source>
</evidence>
<organism evidence="6">
    <name type="scientific">Tanacetum cinerariifolium</name>
    <name type="common">Dalmatian daisy</name>
    <name type="synonym">Chrysanthemum cinerariifolium</name>
    <dbReference type="NCBI Taxonomy" id="118510"/>
    <lineage>
        <taxon>Eukaryota</taxon>
        <taxon>Viridiplantae</taxon>
        <taxon>Streptophyta</taxon>
        <taxon>Embryophyta</taxon>
        <taxon>Tracheophyta</taxon>
        <taxon>Spermatophyta</taxon>
        <taxon>Magnoliopsida</taxon>
        <taxon>eudicotyledons</taxon>
        <taxon>Gunneridae</taxon>
        <taxon>Pentapetalae</taxon>
        <taxon>asterids</taxon>
        <taxon>campanulids</taxon>
        <taxon>Asterales</taxon>
        <taxon>Asteraceae</taxon>
        <taxon>Asteroideae</taxon>
        <taxon>Anthemideae</taxon>
        <taxon>Anthemidinae</taxon>
        <taxon>Tanacetum</taxon>
    </lineage>
</organism>
<dbReference type="Gene3D" id="3.30.420.10">
    <property type="entry name" value="Ribonuclease H-like superfamily/Ribonuclease H"/>
    <property type="match status" value="2"/>
</dbReference>
<feature type="compositionally biased region" description="Acidic residues" evidence="2">
    <location>
        <begin position="904"/>
        <end position="925"/>
    </location>
</feature>
<evidence type="ECO:0000256" key="2">
    <source>
        <dbReference type="SAM" id="MobiDB-lite"/>
    </source>
</evidence>
<feature type="compositionally biased region" description="Basic and acidic residues" evidence="2">
    <location>
        <begin position="926"/>
        <end position="935"/>
    </location>
</feature>
<feature type="compositionally biased region" description="Acidic residues" evidence="2">
    <location>
        <begin position="941"/>
        <end position="956"/>
    </location>
</feature>
<dbReference type="InterPro" id="IPR041577">
    <property type="entry name" value="RT_RNaseH_2"/>
</dbReference>
<gene>
    <name evidence="6" type="ORF">Tci_225014</name>
</gene>
<proteinExistence type="predicted"/>
<sequence length="1146" mass="131852">MYNSRIGKSYVHSPCLIYMQQIGINSKQWDRIRIKLRLLIGVYSTELMLWVEEILAQTITSLQEAKDKSEGKRLEDVPILRDFPKVFLEDLSGISSARQVEFQMDLVPGAALVARAPYRLAPSKMKELAKKLQELSDKGFIRPSSSPWELWVCEEDIPKTVFRTCYGHYEFQVMPFSLTNMPTVFIDLMNRGCKPYLDEFVIIFIKDILVYSKNKEEHEGHLKLILELLRKEDLYAKFSKCEFWILKVQFLGHVIDSKGTHVDHAKIEPIKDWASPKSPTEIQQFLVLKRFIEGFFKIAKSMTKLTQKNVKFDEGEKEETAFQLIKQKLCSAPILALPKGSENFIIYCNVSHKGLGAVLMQNEKVIAYASQQQKIHEKNYTTHDLELRAVVFALKMWRHYLYRTNDYDIKISYYPGKANAVADALKVQTEALNPENLTAEDVRDFDKMYQDLKQLYWWPHMKADIATYVSKCLTCSKVKTEHQKPSGLLVQPKITEWKWKKITMDFVTKLPKKASGYDTIWVIVNCLTKSAHFLPMRETDHIEKLMKLYMKEVVTQHSVSVFIIFDRDSKFTSLFWKALHKALGTRLDMNFGKGLDINLLLVEFSYNNSYHTRIKAAPFEALYGRKCRSPVCWAEVGDTQLTGPTIIHETTKKIVQIKSKIQAARDRQKSYANIKPKPLEFQVGDRVMLKVSPWKRVVCFGKQGKLNPRYVGPFKKCVSDESLMIPLEELHVDDKLHFMEEPVEVVDHEIKRLKRSRIPIIKVADGVALFSRASFTLLTSYSLHLIISLRLAMSADNAPSAVTYTSISSDLDGPSWGIPLMNADELLEMDPYEEVAQQGQAPPLLPAYIPDPMELDEHVPVYVPEPEHPEYQVPSDDDMQVEDQPYADDGSLIAKSPGHIADSDLIEEDSIDYPDEPEDDDEDPKEDLKEDHTDYPADGGDGNDEPPDDDTDDEDESPHTRIPFSQTRLRRARKTIILESPMLASMKAHIAEHAATPIQTTNPAYDQALLGHRACMIYMRDNIPEEDMSPRRRFVLTAPPPEFKALQASEHRMMTSIEEVNLRISYQAQVHRKESKDFYTQLHDARTDRRYIRLGIDVVRGKRIAYETELHERQSAEDLVVRQMMRIHVLEARAQIDTVEDTDSSC</sequence>
<feature type="domain" description="Reverse transcriptase" evidence="3">
    <location>
        <begin position="154"/>
        <end position="255"/>
    </location>
</feature>
<dbReference type="PANTHER" id="PTHR37984">
    <property type="entry name" value="PROTEIN CBG26694"/>
    <property type="match status" value="1"/>
</dbReference>
<keyword evidence="6" id="KW-0548">Nucleotidyltransferase</keyword>
<dbReference type="InterPro" id="IPR000477">
    <property type="entry name" value="RT_dom"/>
</dbReference>
<dbReference type="GO" id="GO:0003964">
    <property type="term" value="F:RNA-directed DNA polymerase activity"/>
    <property type="evidence" value="ECO:0007669"/>
    <property type="project" value="UniProtKB-KW"/>
</dbReference>
<comment type="caution">
    <text evidence="6">The sequence shown here is derived from an EMBL/GenBank/DDBJ whole genome shotgun (WGS) entry which is preliminary data.</text>
</comment>
<dbReference type="Pfam" id="PF17921">
    <property type="entry name" value="Integrase_H2C2"/>
    <property type="match status" value="1"/>
</dbReference>